<name>A0A285U725_9HYPH</name>
<dbReference type="GO" id="GO:0046872">
    <property type="term" value="F:metal ion binding"/>
    <property type="evidence" value="ECO:0007669"/>
    <property type="project" value="UniProtKB-KW"/>
</dbReference>
<dbReference type="InterPro" id="IPR000121">
    <property type="entry name" value="PEP_util_C"/>
</dbReference>
<dbReference type="GO" id="GO:0009401">
    <property type="term" value="P:phosphoenolpyruvate-dependent sugar phosphotransferase system"/>
    <property type="evidence" value="ECO:0007669"/>
    <property type="project" value="InterPro"/>
</dbReference>
<evidence type="ECO:0000313" key="10">
    <source>
        <dbReference type="EMBL" id="SOC36071.1"/>
    </source>
</evidence>
<gene>
    <name evidence="10" type="ORF">SAMN05892877_102323</name>
</gene>
<reference evidence="10 11" key="1">
    <citation type="submission" date="2017-08" db="EMBL/GenBank/DDBJ databases">
        <authorList>
            <person name="de Groot N.N."/>
        </authorList>
    </citation>
    <scope>NUCLEOTIDE SEQUENCE [LARGE SCALE GENOMIC DNA]</scope>
    <source>
        <strain evidence="10 11">JC85</strain>
    </source>
</reference>
<dbReference type="SUPFAM" id="SSF47831">
    <property type="entry name" value="Enzyme I of the PEP:sugar phosphotransferase system HPr-binding (sub)domain"/>
    <property type="match status" value="1"/>
</dbReference>
<evidence type="ECO:0000256" key="3">
    <source>
        <dbReference type="ARBA" id="ARBA00022679"/>
    </source>
</evidence>
<protein>
    <submittedName>
        <fullName evidence="10">Phosphoenolpyruvate--protein phosphotransferase</fullName>
    </submittedName>
</protein>
<dbReference type="InterPro" id="IPR040442">
    <property type="entry name" value="Pyrv_kinase-like_dom_sf"/>
</dbReference>
<dbReference type="PANTHER" id="PTHR46244:SF6">
    <property type="entry name" value="PHOSPHOENOLPYRUVATE-PROTEIN PHOSPHOTRANSFERASE"/>
    <property type="match status" value="1"/>
</dbReference>
<feature type="domain" description="Phosphotransferase system enzyme I N-terminal" evidence="9">
    <location>
        <begin position="9"/>
        <end position="123"/>
    </location>
</feature>
<dbReference type="OrthoDB" id="9765468at2"/>
<dbReference type="Pfam" id="PF00391">
    <property type="entry name" value="PEP-utilizers"/>
    <property type="match status" value="1"/>
</dbReference>
<dbReference type="InterPro" id="IPR036637">
    <property type="entry name" value="Phosphohistidine_dom_sf"/>
</dbReference>
<comment type="similarity">
    <text evidence="2">Belongs to the PEP-utilizing enzyme family.</text>
</comment>
<keyword evidence="6" id="KW-0460">Magnesium</keyword>
<dbReference type="AlphaFoldDB" id="A0A285U725"/>
<dbReference type="Proteomes" id="UP000219167">
    <property type="component" value="Unassembled WGS sequence"/>
</dbReference>
<dbReference type="PANTHER" id="PTHR46244">
    <property type="entry name" value="PHOSPHOENOLPYRUVATE-PROTEIN PHOSPHOTRANSFERASE"/>
    <property type="match status" value="1"/>
</dbReference>
<comment type="cofactor">
    <cofactor evidence="1">
        <name>Mg(2+)</name>
        <dbReference type="ChEBI" id="CHEBI:18420"/>
    </cofactor>
</comment>
<evidence type="ECO:0000259" key="8">
    <source>
        <dbReference type="Pfam" id="PF02896"/>
    </source>
</evidence>
<evidence type="ECO:0000259" key="7">
    <source>
        <dbReference type="Pfam" id="PF00391"/>
    </source>
</evidence>
<dbReference type="Pfam" id="PF05524">
    <property type="entry name" value="PEP-utilisers_N"/>
    <property type="match status" value="1"/>
</dbReference>
<evidence type="ECO:0000256" key="2">
    <source>
        <dbReference type="ARBA" id="ARBA00007837"/>
    </source>
</evidence>
<dbReference type="PRINTS" id="PR01736">
    <property type="entry name" value="PHPHTRNFRASE"/>
</dbReference>
<keyword evidence="4" id="KW-0479">Metal-binding</keyword>
<sequence length="537" mass="56905">MPEALRLAGRGASPGRARGPAHVAAAVAPSGGQGEVPTDRDVERLADAVNGTIDRLRALAETADLQSGAILEFQIEMLRDPAIVRPSFARIRVGESASRAWVASMDEYVHGFEASEDEHIRARSSDMLDIRNQVLDMLLGQVPADFPKGSVFVGRDMAPSQFLAHDWSAGGAIVLSGGSTASHVAMLARSRGVPMVVGLGEFAIEDGTRLFVDGEEGLVERDEGTLRLAANENAAAIGAPAPPPREHAPTEPGRTADGVLVQVMANIGHPSELRGLSPSACDGIGLFRTEYLVTSPRDFDDEDRQARYYSEVLAWAAGAPVTIRLFDFGGDKPLPRASVDPASYLGLRGIRLLLARPDILRVQVRALMRAAPYGNLQVLAPMVTSPDELAQTMEIFADEAEDLAMRGTAHGMPPLGIMLEVPAAALMPETFADAAFFSFGTNDLAQYLTAAARGEAAVSHLHEASTAATMRFLSHTVPAALATGKPVGLCGDLATEPSLLPELLSFGFRAFSMPPTRMALVRETLARMNADGSKAGS</sequence>
<dbReference type="RefSeq" id="WP_097136523.1">
    <property type="nucleotide sequence ID" value="NZ_OBQD01000002.1"/>
</dbReference>
<dbReference type="InterPro" id="IPR008731">
    <property type="entry name" value="PTS_EIN"/>
</dbReference>
<dbReference type="GO" id="GO:0016301">
    <property type="term" value="F:kinase activity"/>
    <property type="evidence" value="ECO:0007669"/>
    <property type="project" value="UniProtKB-KW"/>
</dbReference>
<evidence type="ECO:0000256" key="4">
    <source>
        <dbReference type="ARBA" id="ARBA00022723"/>
    </source>
</evidence>
<dbReference type="EMBL" id="OBQD01000002">
    <property type="protein sequence ID" value="SOC36071.1"/>
    <property type="molecule type" value="Genomic_DNA"/>
</dbReference>
<dbReference type="InterPro" id="IPR036618">
    <property type="entry name" value="PtsI_HPr-bd_sf"/>
</dbReference>
<keyword evidence="10" id="KW-0670">Pyruvate</keyword>
<dbReference type="InterPro" id="IPR008279">
    <property type="entry name" value="PEP-util_enz_mobile_dom"/>
</dbReference>
<dbReference type="InterPro" id="IPR015813">
    <property type="entry name" value="Pyrv/PenolPyrv_kinase-like_dom"/>
</dbReference>
<dbReference type="Pfam" id="PF02896">
    <property type="entry name" value="PEP-utilizers_C"/>
    <property type="match status" value="1"/>
</dbReference>
<proteinExistence type="inferred from homology"/>
<dbReference type="Gene3D" id="1.10.274.10">
    <property type="entry name" value="PtsI, HPr-binding domain"/>
    <property type="match status" value="1"/>
</dbReference>
<organism evidence="10 11">
    <name type="scientific">Rhizobium subbaraonis</name>
    <dbReference type="NCBI Taxonomy" id="908946"/>
    <lineage>
        <taxon>Bacteria</taxon>
        <taxon>Pseudomonadati</taxon>
        <taxon>Pseudomonadota</taxon>
        <taxon>Alphaproteobacteria</taxon>
        <taxon>Hyphomicrobiales</taxon>
        <taxon>Rhizobiaceae</taxon>
        <taxon>Rhizobium/Agrobacterium group</taxon>
        <taxon>Rhizobium</taxon>
    </lineage>
</organism>
<dbReference type="SUPFAM" id="SSF51621">
    <property type="entry name" value="Phosphoenolpyruvate/pyruvate domain"/>
    <property type="match status" value="1"/>
</dbReference>
<evidence type="ECO:0000259" key="9">
    <source>
        <dbReference type="Pfam" id="PF05524"/>
    </source>
</evidence>
<dbReference type="SUPFAM" id="SSF52009">
    <property type="entry name" value="Phosphohistidine domain"/>
    <property type="match status" value="1"/>
</dbReference>
<evidence type="ECO:0000256" key="5">
    <source>
        <dbReference type="ARBA" id="ARBA00022777"/>
    </source>
</evidence>
<keyword evidence="5" id="KW-0418">Kinase</keyword>
<keyword evidence="11" id="KW-1185">Reference proteome</keyword>
<dbReference type="Gene3D" id="3.50.30.10">
    <property type="entry name" value="Phosphohistidine domain"/>
    <property type="match status" value="1"/>
</dbReference>
<dbReference type="Gene3D" id="3.20.20.60">
    <property type="entry name" value="Phosphoenolpyruvate-binding domains"/>
    <property type="match status" value="1"/>
</dbReference>
<dbReference type="InterPro" id="IPR050499">
    <property type="entry name" value="PEP-utilizing_PTS_enzyme"/>
</dbReference>
<accession>A0A285U725</accession>
<evidence type="ECO:0000256" key="1">
    <source>
        <dbReference type="ARBA" id="ARBA00001946"/>
    </source>
</evidence>
<feature type="domain" description="PEP-utilising enzyme C-terminal" evidence="8">
    <location>
        <begin position="249"/>
        <end position="529"/>
    </location>
</feature>
<keyword evidence="3 10" id="KW-0808">Transferase</keyword>
<evidence type="ECO:0000313" key="11">
    <source>
        <dbReference type="Proteomes" id="UP000219167"/>
    </source>
</evidence>
<evidence type="ECO:0000256" key="6">
    <source>
        <dbReference type="ARBA" id="ARBA00022842"/>
    </source>
</evidence>
<feature type="domain" description="PEP-utilising enzyme mobile" evidence="7">
    <location>
        <begin position="146"/>
        <end position="217"/>
    </location>
</feature>